<organism evidence="2 3">
    <name type="scientific">Pseudomonas lutea</name>
    <dbReference type="NCBI Taxonomy" id="243924"/>
    <lineage>
        <taxon>Bacteria</taxon>
        <taxon>Pseudomonadati</taxon>
        <taxon>Pseudomonadota</taxon>
        <taxon>Gammaproteobacteria</taxon>
        <taxon>Pseudomonadales</taxon>
        <taxon>Pseudomonadaceae</taxon>
        <taxon>Pseudomonas</taxon>
    </lineage>
</organism>
<proteinExistence type="predicted"/>
<dbReference type="InterPro" id="IPR016181">
    <property type="entry name" value="Acyl_CoA_acyltransferase"/>
</dbReference>
<evidence type="ECO:0000313" key="3">
    <source>
        <dbReference type="Proteomes" id="UP000029719"/>
    </source>
</evidence>
<evidence type="ECO:0000259" key="1">
    <source>
        <dbReference type="PROSITE" id="PS51186"/>
    </source>
</evidence>
<comment type="caution">
    <text evidence="2">The sequence shown here is derived from an EMBL/GenBank/DDBJ whole genome shotgun (WGS) entry which is preliminary data.</text>
</comment>
<reference evidence="2 3" key="1">
    <citation type="submission" date="2014-09" db="EMBL/GenBank/DDBJ databases">
        <title>Genome sequence of Pseudomonas lutea strain DSM 17257T.</title>
        <authorList>
            <person name="Kwak Y."/>
            <person name="Shin J.-H."/>
        </authorList>
    </citation>
    <scope>NUCLEOTIDE SEQUENCE [LARGE SCALE GENOMIC DNA]</scope>
    <source>
        <strain evidence="2 3">DSM 17257</strain>
    </source>
</reference>
<dbReference type="PANTHER" id="PTHR43451">
    <property type="entry name" value="ACETYLTRANSFERASE (GNAT) FAMILY PROTEIN"/>
    <property type="match status" value="1"/>
</dbReference>
<dbReference type="InterPro" id="IPR000182">
    <property type="entry name" value="GNAT_dom"/>
</dbReference>
<feature type="domain" description="N-acetyltransferase" evidence="1">
    <location>
        <begin position="3"/>
        <end position="150"/>
    </location>
</feature>
<dbReference type="InterPro" id="IPR052564">
    <property type="entry name" value="N-acetyltrans/Recomb-assoc"/>
</dbReference>
<evidence type="ECO:0000313" key="2">
    <source>
        <dbReference type="EMBL" id="KGF62901.1"/>
    </source>
</evidence>
<dbReference type="Gene3D" id="3.40.630.30">
    <property type="match status" value="1"/>
</dbReference>
<dbReference type="PANTHER" id="PTHR43451:SF1">
    <property type="entry name" value="ACETYLTRANSFERASE"/>
    <property type="match status" value="1"/>
</dbReference>
<dbReference type="AlphaFoldDB" id="A0A9X0EBN3"/>
<dbReference type="PROSITE" id="PS51186">
    <property type="entry name" value="GNAT"/>
    <property type="match status" value="1"/>
</dbReference>
<dbReference type="GO" id="GO:0016747">
    <property type="term" value="F:acyltransferase activity, transferring groups other than amino-acyl groups"/>
    <property type="evidence" value="ECO:0007669"/>
    <property type="project" value="InterPro"/>
</dbReference>
<dbReference type="Pfam" id="PF13673">
    <property type="entry name" value="Acetyltransf_10"/>
    <property type="match status" value="1"/>
</dbReference>
<dbReference type="SUPFAM" id="SSF55729">
    <property type="entry name" value="Acyl-CoA N-acyltransferases (Nat)"/>
    <property type="match status" value="1"/>
</dbReference>
<dbReference type="RefSeq" id="WP_037013581.1">
    <property type="nucleotide sequence ID" value="NZ_JRMB01000002.1"/>
</dbReference>
<gene>
    <name evidence="2" type="ORF">LT42_13145</name>
</gene>
<accession>A0A9X0EBN3</accession>
<dbReference type="Proteomes" id="UP000029719">
    <property type="component" value="Unassembled WGS sequence"/>
</dbReference>
<protein>
    <submittedName>
        <fullName evidence="2">Acetyltransferase</fullName>
    </submittedName>
</protein>
<name>A0A9X0EBN3_9PSED</name>
<dbReference type="EMBL" id="JRMB01000002">
    <property type="protein sequence ID" value="KGF62901.1"/>
    <property type="molecule type" value="Genomic_DNA"/>
</dbReference>
<dbReference type="OrthoDB" id="1821130at2"/>
<sequence>MPDLVRNATSADARRISEIIVAALRKSNARDYSPEVISQVAQSFSLPQVVRLIAERDVYVAMINDDIVATASLDQNIVRSVFVDPHHQRTGIGKRLMVHLECVAANHGHEVLRVPSSITAEGFYASLGFSKVRDEFHGTERTVVMEKQLV</sequence>